<dbReference type="PATRIC" id="fig|1121022.4.peg.3949"/>
<reference evidence="1 2" key="1">
    <citation type="journal article" date="2014" name="Nature">
        <title>Sequential evolution of bacterial morphology by co-option of a developmental regulator.</title>
        <authorList>
            <person name="Jiang C."/>
            <person name="Brown P.J."/>
            <person name="Ducret A."/>
            <person name="Brun Y.V."/>
        </authorList>
    </citation>
    <scope>NUCLEOTIDE SEQUENCE [LARGE SCALE GENOMIC DNA]</scope>
    <source>
        <strain evidence="1 2">DSM 16100</strain>
    </source>
</reference>
<dbReference type="RefSeq" id="WP_023447424.1">
    <property type="nucleotide sequence ID" value="NZ_AWGB01000062.1"/>
</dbReference>
<dbReference type="Proteomes" id="UP000017837">
    <property type="component" value="Unassembled WGS sequence"/>
</dbReference>
<sequence length="111" mass="11954">CPPLRQVLLAYGSGGVIGLFLVRFAEPAGGVDDALWVVSGDLPPAYFVTDEAPTPLEALALYCDLVDGWVETVLDHGDLDEAFPVETEPTEENAKALRVRLCSIRQLISPT</sequence>
<proteinExistence type="predicted"/>
<name>V4PHW4_9CAUL</name>
<gene>
    <name evidence="1" type="ORF">ABENE_19270</name>
</gene>
<dbReference type="AlphaFoldDB" id="V4PHW4"/>
<dbReference type="eggNOG" id="ENOG5033I3V">
    <property type="taxonomic scope" value="Bacteria"/>
</dbReference>
<accession>V4PHW4</accession>
<evidence type="ECO:0000313" key="1">
    <source>
        <dbReference type="EMBL" id="ESQ84960.1"/>
    </source>
</evidence>
<dbReference type="EMBL" id="AWGB01000062">
    <property type="protein sequence ID" value="ESQ84960.1"/>
    <property type="molecule type" value="Genomic_DNA"/>
</dbReference>
<evidence type="ECO:0000313" key="2">
    <source>
        <dbReference type="Proteomes" id="UP000017837"/>
    </source>
</evidence>
<feature type="non-terminal residue" evidence="1">
    <location>
        <position position="1"/>
    </location>
</feature>
<organism evidence="1 2">
    <name type="scientific">Asticcacaulis benevestitus DSM 16100 = ATCC BAA-896</name>
    <dbReference type="NCBI Taxonomy" id="1121022"/>
    <lineage>
        <taxon>Bacteria</taxon>
        <taxon>Pseudomonadati</taxon>
        <taxon>Pseudomonadota</taxon>
        <taxon>Alphaproteobacteria</taxon>
        <taxon>Caulobacterales</taxon>
        <taxon>Caulobacteraceae</taxon>
        <taxon>Asticcacaulis</taxon>
    </lineage>
</organism>
<protein>
    <submittedName>
        <fullName evidence="1">Uncharacterized protein</fullName>
    </submittedName>
</protein>
<keyword evidence="2" id="KW-1185">Reference proteome</keyword>
<comment type="caution">
    <text evidence="1">The sequence shown here is derived from an EMBL/GenBank/DDBJ whole genome shotgun (WGS) entry which is preliminary data.</text>
</comment>